<evidence type="ECO:0000256" key="1">
    <source>
        <dbReference type="SAM" id="Phobius"/>
    </source>
</evidence>
<proteinExistence type="predicted"/>
<evidence type="ECO:0000313" key="2">
    <source>
        <dbReference type="EMBL" id="TGL41524.1"/>
    </source>
</evidence>
<reference evidence="2" key="1">
    <citation type="journal article" date="2019" name="PLoS Negl. Trop. Dis.">
        <title>Revisiting the worldwide diversity of Leptospira species in the environment.</title>
        <authorList>
            <person name="Vincent A.T."/>
            <person name="Schiettekatte O."/>
            <person name="Bourhy P."/>
            <person name="Veyrier F.J."/>
            <person name="Picardeau M."/>
        </authorList>
    </citation>
    <scope>NUCLEOTIDE SEQUENCE [LARGE SCALE GENOMIC DNA]</scope>
    <source>
        <strain evidence="2">201702692</strain>
    </source>
</reference>
<keyword evidence="1" id="KW-0472">Membrane</keyword>
<gene>
    <name evidence="2" type="ORF">EHQ49_08145</name>
</gene>
<keyword evidence="1" id="KW-0812">Transmembrane</keyword>
<comment type="caution">
    <text evidence="2">The sequence shown here is derived from an EMBL/GenBank/DDBJ whole genome shotgun (WGS) entry which is preliminary data.</text>
</comment>
<name>A0A4R9JIM9_9LEPT</name>
<dbReference type="EMBL" id="RQGA01000007">
    <property type="protein sequence ID" value="TGL41524.1"/>
    <property type="molecule type" value="Genomic_DNA"/>
</dbReference>
<feature type="transmembrane region" description="Helical" evidence="1">
    <location>
        <begin position="269"/>
        <end position="291"/>
    </location>
</feature>
<feature type="transmembrane region" description="Helical" evidence="1">
    <location>
        <begin position="20"/>
        <end position="41"/>
    </location>
</feature>
<organism evidence="2 3">
    <name type="scientific">Leptospira perdikensis</name>
    <dbReference type="NCBI Taxonomy" id="2484948"/>
    <lineage>
        <taxon>Bacteria</taxon>
        <taxon>Pseudomonadati</taxon>
        <taxon>Spirochaetota</taxon>
        <taxon>Spirochaetia</taxon>
        <taxon>Leptospirales</taxon>
        <taxon>Leptospiraceae</taxon>
        <taxon>Leptospira</taxon>
    </lineage>
</organism>
<feature type="transmembrane region" description="Helical" evidence="1">
    <location>
        <begin position="241"/>
        <end position="263"/>
    </location>
</feature>
<dbReference type="Proteomes" id="UP000298125">
    <property type="component" value="Unassembled WGS sequence"/>
</dbReference>
<dbReference type="RefSeq" id="WP_135578229.1">
    <property type="nucleotide sequence ID" value="NZ_RQGA01000007.1"/>
</dbReference>
<dbReference type="OrthoDB" id="329303at2"/>
<evidence type="ECO:0000313" key="3">
    <source>
        <dbReference type="Proteomes" id="UP000298125"/>
    </source>
</evidence>
<feature type="transmembrane region" description="Helical" evidence="1">
    <location>
        <begin position="48"/>
        <end position="68"/>
    </location>
</feature>
<feature type="transmembrane region" description="Helical" evidence="1">
    <location>
        <begin position="127"/>
        <end position="144"/>
    </location>
</feature>
<sequence length="403" mass="46702">METTFLSDSVLVKAGTFSDYLMLFGIVFWISLSLSGIWIWRRTHIGKIGIFFTLLMFLPFSFMCYKSYQDKEIFSYKLVIDKNEKKVRFGDSALEPDIEFPFTEFISYQIKSESESKKDGRLYSDTIYLNHISGLLLPVAVVSVRKYNDSKESFSRYTKLSKEFRKFFRIFPLPVETRTGKPFKELLVKPKLPNEKSEPNVVLKGGKFDTMISPKEQTQQTTNNPPQFPIRWDHHITNANWYFSLSLLSIGNLGLFLFVVTIRENGNSNWVWGLVLLFVGYLSFAAQYHFWIREKQGTQYKIEPAEKSYLFSSLKGGKSTEEKVWIRNSDKMGFLELPGKTLHIQSKLAYEKTKALASSLEDPSSDFGDALKLTKEAYEASDWERWDLSDLPMEVAVRLFLVL</sequence>
<accession>A0A4R9JIM9</accession>
<protein>
    <submittedName>
        <fullName evidence="2">Uncharacterized protein</fullName>
    </submittedName>
</protein>
<keyword evidence="3" id="KW-1185">Reference proteome</keyword>
<keyword evidence="1" id="KW-1133">Transmembrane helix</keyword>
<dbReference type="AlphaFoldDB" id="A0A4R9JIM9"/>